<name>A0A7X6BAR4_9SPHN</name>
<protein>
    <submittedName>
        <fullName evidence="2">Uncharacterized protein</fullName>
    </submittedName>
</protein>
<keyword evidence="1" id="KW-0472">Membrane</keyword>
<feature type="transmembrane region" description="Helical" evidence="1">
    <location>
        <begin position="82"/>
        <end position="101"/>
    </location>
</feature>
<proteinExistence type="predicted"/>
<dbReference type="RefSeq" id="WP_167922758.1">
    <property type="nucleotide sequence ID" value="NZ_JAATIT010000006.1"/>
</dbReference>
<evidence type="ECO:0000313" key="3">
    <source>
        <dbReference type="Proteomes" id="UP000535078"/>
    </source>
</evidence>
<dbReference type="EMBL" id="JAATIT010000006">
    <property type="protein sequence ID" value="NJB91396.1"/>
    <property type="molecule type" value="Genomic_DNA"/>
</dbReference>
<organism evidence="2 3">
    <name type="scientific">Sphingopyxis italica</name>
    <dbReference type="NCBI Taxonomy" id="1129133"/>
    <lineage>
        <taxon>Bacteria</taxon>
        <taxon>Pseudomonadati</taxon>
        <taxon>Pseudomonadota</taxon>
        <taxon>Alphaproteobacteria</taxon>
        <taxon>Sphingomonadales</taxon>
        <taxon>Sphingomonadaceae</taxon>
        <taxon>Sphingopyxis</taxon>
    </lineage>
</organism>
<comment type="caution">
    <text evidence="2">The sequence shown here is derived from an EMBL/GenBank/DDBJ whole genome shotgun (WGS) entry which is preliminary data.</text>
</comment>
<keyword evidence="1" id="KW-0812">Transmembrane</keyword>
<dbReference type="AlphaFoldDB" id="A0A7X6BAR4"/>
<evidence type="ECO:0000256" key="1">
    <source>
        <dbReference type="SAM" id="Phobius"/>
    </source>
</evidence>
<keyword evidence="1" id="KW-1133">Transmembrane helix</keyword>
<sequence>MKKQESRAQRWRPRSPKLEDVERSLDRYPGLDEQELAALVRDFRRLSLIDKAVLTADERLSGKLALFYYDHRAHLGVSVLEVVLLICLPASIAIAGVWLAFG</sequence>
<evidence type="ECO:0000313" key="2">
    <source>
        <dbReference type="EMBL" id="NJB91396.1"/>
    </source>
</evidence>
<accession>A0A7X6BAR4</accession>
<reference evidence="2 3" key="1">
    <citation type="submission" date="2020-03" db="EMBL/GenBank/DDBJ databases">
        <title>Genomic Encyclopedia of Type Strains, Phase IV (KMG-IV): sequencing the most valuable type-strain genomes for metagenomic binning, comparative biology and taxonomic classification.</title>
        <authorList>
            <person name="Goeker M."/>
        </authorList>
    </citation>
    <scope>NUCLEOTIDE SEQUENCE [LARGE SCALE GENOMIC DNA]</scope>
    <source>
        <strain evidence="2 3">DSM 25229</strain>
    </source>
</reference>
<gene>
    <name evidence="2" type="ORF">GGR90_003607</name>
</gene>
<keyword evidence="3" id="KW-1185">Reference proteome</keyword>
<dbReference type="Proteomes" id="UP000535078">
    <property type="component" value="Unassembled WGS sequence"/>
</dbReference>